<evidence type="ECO:0000256" key="1">
    <source>
        <dbReference type="SAM" id="MobiDB-lite"/>
    </source>
</evidence>
<feature type="compositionally biased region" description="Low complexity" evidence="1">
    <location>
        <begin position="90"/>
        <end position="106"/>
    </location>
</feature>
<evidence type="ECO:0000256" key="2">
    <source>
        <dbReference type="SAM" id="SignalP"/>
    </source>
</evidence>
<keyword evidence="2" id="KW-0732">Signal</keyword>
<dbReference type="EMBL" id="CP068570">
    <property type="protein sequence ID" value="QQZ50158.1"/>
    <property type="molecule type" value="Genomic_DNA"/>
</dbReference>
<feature type="region of interest" description="Disordered" evidence="1">
    <location>
        <begin position="87"/>
        <end position="106"/>
    </location>
</feature>
<gene>
    <name evidence="3" type="ORF">JKL49_27090</name>
</gene>
<organism evidence="3">
    <name type="scientific">Phenylobacterium glaciei</name>
    <dbReference type="NCBI Taxonomy" id="2803784"/>
    <lineage>
        <taxon>Bacteria</taxon>
        <taxon>Pseudomonadati</taxon>
        <taxon>Pseudomonadota</taxon>
        <taxon>Alphaproteobacteria</taxon>
        <taxon>Caulobacterales</taxon>
        <taxon>Caulobacteraceae</taxon>
        <taxon>Phenylobacterium</taxon>
    </lineage>
</organism>
<feature type="chain" id="PRO_5037053906" evidence="2">
    <location>
        <begin position="24"/>
        <end position="106"/>
    </location>
</feature>
<evidence type="ECO:0000313" key="3">
    <source>
        <dbReference type="EMBL" id="QQZ50158.1"/>
    </source>
</evidence>
<dbReference type="AlphaFoldDB" id="A0A974P3R8"/>
<sequence>MRALLIAGALATGVVAAPPPAHAAGYVIDRTELKAACLSAATRAPPPIGTEIARVATDQWAKFGYGRVKETAADAVIEKQGTAPWPVRCPGTPFGSSGPSPATTTC</sequence>
<reference evidence="3" key="1">
    <citation type="submission" date="2021-01" db="EMBL/GenBank/DDBJ databases">
        <title>Genome sequence of Phenylobacterium sp. 20VBR1 isolated from a valley glaceir, Ny-Alesund, Svalbard.</title>
        <authorList>
            <person name="Thomas F.A."/>
            <person name="Krishnan K.P."/>
            <person name="Sinha R.K."/>
        </authorList>
    </citation>
    <scope>NUCLEOTIDE SEQUENCE</scope>
    <source>
        <strain evidence="3">20VBR1</strain>
    </source>
</reference>
<proteinExistence type="predicted"/>
<accession>A0A974P3R8</accession>
<feature type="signal peptide" evidence="2">
    <location>
        <begin position="1"/>
        <end position="23"/>
    </location>
</feature>
<protein>
    <submittedName>
        <fullName evidence="3">Uncharacterized protein</fullName>
    </submittedName>
</protein>
<name>A0A974P3R8_9CAUL</name>